<comment type="caution">
    <text evidence="1">The sequence shown here is derived from an EMBL/GenBank/DDBJ whole genome shotgun (WGS) entry which is preliminary data.</text>
</comment>
<dbReference type="RefSeq" id="WP_122199915.1">
    <property type="nucleotide sequence ID" value="NZ_JBHSKC010000058.1"/>
</dbReference>
<evidence type="ECO:0000313" key="2">
    <source>
        <dbReference type="Proteomes" id="UP000282674"/>
    </source>
</evidence>
<dbReference type="Pfam" id="PF19564">
    <property type="entry name" value="DUF6086"/>
    <property type="match status" value="1"/>
</dbReference>
<accession>A0A3M2L854</accession>
<reference evidence="1 2" key="1">
    <citation type="submission" date="2018-10" db="EMBL/GenBank/DDBJ databases">
        <title>Isolation from soil.</title>
        <authorList>
            <person name="Hu J."/>
        </authorList>
    </citation>
    <scope>NUCLEOTIDE SEQUENCE [LARGE SCALE GENOMIC DNA]</scope>
    <source>
        <strain evidence="1 2">NEAU-Ht49</strain>
    </source>
</reference>
<dbReference type="OrthoDB" id="3475539at2"/>
<keyword evidence="2" id="KW-1185">Reference proteome</keyword>
<organism evidence="1 2">
    <name type="scientific">Actinomadura harenae</name>
    <dbReference type="NCBI Taxonomy" id="2483351"/>
    <lineage>
        <taxon>Bacteria</taxon>
        <taxon>Bacillati</taxon>
        <taxon>Actinomycetota</taxon>
        <taxon>Actinomycetes</taxon>
        <taxon>Streptosporangiales</taxon>
        <taxon>Thermomonosporaceae</taxon>
        <taxon>Actinomadura</taxon>
    </lineage>
</organism>
<dbReference type="Proteomes" id="UP000282674">
    <property type="component" value="Unassembled WGS sequence"/>
</dbReference>
<protein>
    <submittedName>
        <fullName evidence="1">Uncharacterized protein</fullName>
    </submittedName>
</protein>
<name>A0A3M2L854_9ACTN</name>
<dbReference type="AlphaFoldDB" id="A0A3M2L854"/>
<dbReference type="EMBL" id="RFFG01000179">
    <property type="protein sequence ID" value="RMI33781.1"/>
    <property type="molecule type" value="Genomic_DNA"/>
</dbReference>
<dbReference type="InterPro" id="IPR045732">
    <property type="entry name" value="DUF6086"/>
</dbReference>
<proteinExistence type="predicted"/>
<evidence type="ECO:0000313" key="1">
    <source>
        <dbReference type="EMBL" id="RMI33781.1"/>
    </source>
</evidence>
<sequence length="123" mass="13313">MSQYFQIGERALWNPATSVAQVFLRAAESLTTLTGLPSGLGSMEADECEVDIDVFSAFVDALIYRYARSNHVIIRFLMEGFTATAIVLAHRGGGRLPAPASSNDPGIAALTELSRQHDRAMVI</sequence>
<gene>
    <name evidence="1" type="ORF">EBO15_41415</name>
</gene>